<evidence type="ECO:0000313" key="14">
    <source>
        <dbReference type="EMBL" id="SQP79746.1"/>
    </source>
</evidence>
<evidence type="ECO:0000313" key="8">
    <source>
        <dbReference type="EMBL" id="HBA4247754.1"/>
    </source>
</evidence>
<evidence type="ECO:0000313" key="11">
    <source>
        <dbReference type="EMBL" id="MWK98087.1"/>
    </source>
</evidence>
<evidence type="ECO:0000313" key="21">
    <source>
        <dbReference type="Proteomes" id="UP000486847"/>
    </source>
</evidence>
<dbReference type="EMBL" id="JAAGYI010000025">
    <property type="protein sequence ID" value="NEM86966.1"/>
    <property type="molecule type" value="Genomic_DNA"/>
</dbReference>
<dbReference type="Proteomes" id="UP000871786">
    <property type="component" value="Unassembled WGS sequence"/>
</dbReference>
<evidence type="ECO:0000256" key="4">
    <source>
        <dbReference type="ARBA" id="ARBA00061222"/>
    </source>
</evidence>
<comment type="pathway">
    <text evidence="1 7">Carbohydrate metabolism; D-tagatose 6-phosphate degradation; D-glyceraldehyde 3-phosphate and glycerone phosphate from D-tagatose 6-phosphate: step 2/2.</text>
</comment>
<evidence type="ECO:0000313" key="20">
    <source>
        <dbReference type="Proteomes" id="UP000469708"/>
    </source>
</evidence>
<dbReference type="GO" id="GO:0005886">
    <property type="term" value="C:plasma membrane"/>
    <property type="evidence" value="ECO:0007669"/>
    <property type="project" value="TreeGrafter"/>
</dbReference>
<evidence type="ECO:0000313" key="10">
    <source>
        <dbReference type="EMBL" id="MTE90719.1"/>
    </source>
</evidence>
<proteinExistence type="inferred from homology"/>
<protein>
    <recommendedName>
        <fullName evidence="6 7">D-tagatose-1,6-bisphosphate aldolase subunit GatZ</fullName>
    </recommendedName>
</protein>
<evidence type="ECO:0000313" key="13">
    <source>
        <dbReference type="EMBL" id="OZP02646.1"/>
    </source>
</evidence>
<dbReference type="EMBL" id="WCEW01000023">
    <property type="protein sequence ID" value="MTE90719.1"/>
    <property type="molecule type" value="Genomic_DNA"/>
</dbReference>
<organism evidence="12 20">
    <name type="scientific">Escherichia coli</name>
    <dbReference type="NCBI Taxonomy" id="562"/>
    <lineage>
        <taxon>Bacteria</taxon>
        <taxon>Pseudomonadati</taxon>
        <taxon>Pseudomonadota</taxon>
        <taxon>Gammaproteobacteria</taxon>
        <taxon>Enterobacterales</taxon>
        <taxon>Enterobacteriaceae</taxon>
        <taxon>Escherichia</taxon>
    </lineage>
</organism>
<dbReference type="EMBL" id="WTML01000039">
    <property type="protein sequence ID" value="MWK98087.1"/>
    <property type="molecule type" value="Genomic_DNA"/>
</dbReference>
<dbReference type="GO" id="GO:0009401">
    <property type="term" value="P:phosphoenolpyruvate-dependent sugar phosphotransferase system"/>
    <property type="evidence" value="ECO:0007669"/>
    <property type="project" value="TreeGrafter"/>
</dbReference>
<dbReference type="EMBL" id="JABXPW010000002">
    <property type="protein sequence ID" value="MBA7718927.1"/>
    <property type="molecule type" value="Genomic_DNA"/>
</dbReference>
<evidence type="ECO:0000256" key="7">
    <source>
        <dbReference type="HAMAP-Rule" id="MF_01296"/>
    </source>
</evidence>
<evidence type="ECO:0000313" key="17">
    <source>
        <dbReference type="Proteomes" id="UP000264870"/>
    </source>
</evidence>
<dbReference type="Proteomes" id="UP000462271">
    <property type="component" value="Unassembled WGS sequence"/>
</dbReference>
<comment type="function">
    <text evidence="3 7">Component of the tagatose-1,6-bisphosphate aldolase GatYZ that is required for full activity and stability of the Y subunit. Could have a chaperone-like function for the proper and stable folding of GatY. When expressed alone, GatZ does not show any aldolase activity. Is involved in the catabolism of galactitol.</text>
</comment>
<evidence type="ECO:0000313" key="16">
    <source>
        <dbReference type="Proteomes" id="UP000250671"/>
    </source>
</evidence>
<dbReference type="PANTHER" id="PTHR32502:SF12">
    <property type="entry name" value="D-TAGATOSE-1,6-BISPHOSPHATE ALDOLASE SUBUNIT GATZ"/>
    <property type="match status" value="1"/>
</dbReference>
<dbReference type="UniPathway" id="UPA00704">
    <property type="reaction ID" value="UER00716"/>
</dbReference>
<evidence type="ECO:0000313" key="12">
    <source>
        <dbReference type="EMBL" id="NEM86966.1"/>
    </source>
</evidence>
<dbReference type="RefSeq" id="WP_000853883.1">
    <property type="nucleotide sequence ID" value="NZ_AP021891.1"/>
</dbReference>
<evidence type="ECO:0000256" key="6">
    <source>
        <dbReference type="ARBA" id="ARBA00067234"/>
    </source>
</evidence>
<dbReference type="FunFam" id="3.20.20.70:FF:000141">
    <property type="entry name" value="D-tagatose-1,6-bisphosphate aldolase subunit GatZ"/>
    <property type="match status" value="1"/>
</dbReference>
<dbReference type="EMBL" id="UCZA01000002">
    <property type="protein sequence ID" value="SQP79746.1"/>
    <property type="molecule type" value="Genomic_DNA"/>
</dbReference>
<comment type="similarity">
    <text evidence="4 7">Belongs to the GatZ/KbaZ family. GatZ subfamily.</text>
</comment>
<evidence type="ECO:0000313" key="9">
    <source>
        <dbReference type="EMBL" id="MBA7718927.1"/>
    </source>
</evidence>
<dbReference type="InterPro" id="IPR012062">
    <property type="entry name" value="GatZ/KbaZ-like"/>
</dbReference>
<keyword evidence="14" id="KW-0808">Transferase</keyword>
<dbReference type="GO" id="GO:0019402">
    <property type="term" value="P:galactitol metabolic process"/>
    <property type="evidence" value="ECO:0007669"/>
    <property type="project" value="UniProtKB-KW"/>
</dbReference>
<dbReference type="Proteomes" id="UP000469708">
    <property type="component" value="Unassembled WGS sequence"/>
</dbReference>
<evidence type="ECO:0000313" key="18">
    <source>
        <dbReference type="Proteomes" id="UP000306700"/>
    </source>
</evidence>
<dbReference type="SMR" id="A0A061KIV8"/>
<dbReference type="PANTHER" id="PTHR32502">
    <property type="entry name" value="N-ACETYLGALACTOSAMINE PERMEASE II COMPONENT-RELATED"/>
    <property type="match status" value="1"/>
</dbReference>
<reference evidence="15 18" key="4">
    <citation type="submission" date="2018-12" db="EMBL/GenBank/DDBJ databases">
        <title>Food and Water Safety Consortium.</title>
        <authorList>
            <person name="Tyson S."/>
            <person name="Peterson C.-L."/>
            <person name="Olson A."/>
            <person name="Tyler S."/>
            <person name="Cabral J."/>
            <person name="Lynch T."/>
            <person name="Knox N."/>
            <person name="Van Domselaar G."/>
            <person name="Graham M."/>
        </authorList>
    </citation>
    <scope>NUCLEOTIDE SEQUENCE [LARGE SCALE GENOMIC DNA]</scope>
    <source>
        <strain evidence="15 18">FWSEC0384</strain>
    </source>
</reference>
<dbReference type="Proteomes" id="UP000250671">
    <property type="component" value="Unassembled WGS sequence"/>
</dbReference>
<name>A0A061KIV8_ECOLX</name>
<dbReference type="InterPro" id="IPR013785">
    <property type="entry name" value="Aldolase_TIM"/>
</dbReference>
<evidence type="ECO:0000313" key="19">
    <source>
        <dbReference type="Proteomes" id="UP000462271"/>
    </source>
</evidence>
<reference evidence="14 16" key="3">
    <citation type="submission" date="2018-06" db="EMBL/GenBank/DDBJ databases">
        <authorList>
            <consortium name="Pathogen Informatics"/>
            <person name="Doyle S."/>
        </authorList>
    </citation>
    <scope>NUCLEOTIDE SEQUENCE [LARGE SCALE GENOMIC DNA]</scope>
    <source>
        <strain evidence="14 16">VREC0535</strain>
    </source>
</reference>
<evidence type="ECO:0000256" key="5">
    <source>
        <dbReference type="ARBA" id="ARBA00063661"/>
    </source>
</evidence>
<keyword evidence="2 7" id="KW-0298">Galactitol metabolism</keyword>
<dbReference type="NCBIfam" id="TIGR02810">
    <property type="entry name" value="agaZ_gatZ"/>
    <property type="match status" value="1"/>
</dbReference>
<sequence length="420" mass="47109">MKTLIARHKAGEHIGICSVCSAHPLVIEAALAFDRNSTRKVLIEATSNQVNQFGGYTGMTPADFREFVFTIADKVGFARERIILGGDHLGPNCWQQENADAAMEKSVELVKEYVRAGFSKIHLDASMSCAGDPIPLAPETVAERAAVLCFAAESVATDCQREQLSYVIGTEVPVPGGEASAIQSVHITHVEDAANTLRTHQKAFIARGLTEALTRVIAIVVQPGVEFDHSNIIHYQPQEAQPLAQWIENTRMVYEAHSTDYQTRTAYWELVRDHFAILKVGPALTFALREAIFALAQIEQELIAPENRSGCLAVIEEVMLDEPQYWKKYYRTGFNDSLLDIRYSLSDRIRYYWPHSRIKNSVETMMVNLEGVDIPLGMISQYLPKQFERIQSGELSAIPHQLIMDKIYDVLRAYRYGCAE</sequence>
<dbReference type="AlphaFoldDB" id="A0A061KIV8"/>
<dbReference type="Gene3D" id="3.20.20.70">
    <property type="entry name" value="Aldolase class I"/>
    <property type="match status" value="1"/>
</dbReference>
<evidence type="ECO:0000256" key="1">
    <source>
        <dbReference type="ARBA" id="ARBA00005191"/>
    </source>
</evidence>
<dbReference type="EMBL" id="DADRWU010000026">
    <property type="protein sequence ID" value="HBA4247754.1"/>
    <property type="molecule type" value="Genomic_DNA"/>
</dbReference>
<dbReference type="EMBL" id="NNAK01000028">
    <property type="protein sequence ID" value="OZP02646.1"/>
    <property type="molecule type" value="Genomic_DNA"/>
</dbReference>
<dbReference type="GO" id="GO:2001059">
    <property type="term" value="P:D-tagatose 6-phosphate catabolic process"/>
    <property type="evidence" value="ECO:0007669"/>
    <property type="project" value="UniProtKB-UniRule"/>
</dbReference>
<dbReference type="NCBIfam" id="NF011626">
    <property type="entry name" value="PRK15052.1"/>
    <property type="match status" value="1"/>
</dbReference>
<dbReference type="SUPFAM" id="SSF51569">
    <property type="entry name" value="Aldolase"/>
    <property type="match status" value="1"/>
</dbReference>
<dbReference type="InterPro" id="IPR050303">
    <property type="entry name" value="GatZ_KbaZ_carbometab"/>
</dbReference>
<reference evidence="11 19" key="6">
    <citation type="submission" date="2019-12" db="EMBL/GenBank/DDBJ databases">
        <title>Enteriobacteria Tanzani isolates_10432.</title>
        <authorList>
            <person name="Subbiah M."/>
            <person name="Call D."/>
        </authorList>
    </citation>
    <scope>NUCLEOTIDE SEQUENCE [LARGE SCALE GENOMIC DNA]</scope>
    <source>
        <strain evidence="11 19">10432wG8</strain>
    </source>
</reference>
<dbReference type="GO" id="GO:0016301">
    <property type="term" value="F:kinase activity"/>
    <property type="evidence" value="ECO:0007669"/>
    <property type="project" value="UniProtKB-KW"/>
</dbReference>
<reference evidence="8" key="2">
    <citation type="journal article" date="2018" name="Genome Biol.">
        <title>SKESA: strategic k-mer extension for scrupulous assemblies.</title>
        <authorList>
            <person name="Souvorov A."/>
            <person name="Agarwala R."/>
            <person name="Lipman D.J."/>
        </authorList>
    </citation>
    <scope>NUCLEOTIDE SEQUENCE</scope>
    <source>
        <strain evidence="8">ST-87-5</strain>
    </source>
</reference>
<reference evidence="12 20" key="7">
    <citation type="submission" date="2020-02" db="EMBL/GenBank/DDBJ databases">
        <authorList>
            <person name="Subbiah M."/>
            <person name="Call D."/>
        </authorList>
    </citation>
    <scope>NUCLEOTIDE SEQUENCE [LARGE SCALE GENOMIC DNA]</scope>
    <source>
        <strain evidence="12 20">8375wC2</strain>
    </source>
</reference>
<dbReference type="OMA" id="AINAVHV"/>
<evidence type="ECO:0000313" key="15">
    <source>
        <dbReference type="EMBL" id="TJH22497.1"/>
    </source>
</evidence>
<dbReference type="PIRSF" id="PIRSF009264">
    <property type="entry name" value="TagBP_ald_AgaZ"/>
    <property type="match status" value="1"/>
</dbReference>
<dbReference type="Proteomes" id="UP000306700">
    <property type="component" value="Unassembled WGS sequence"/>
</dbReference>
<dbReference type="EMBL" id="RRNI01000008">
    <property type="protein sequence ID" value="TJH22497.1"/>
    <property type="molecule type" value="Genomic_DNA"/>
</dbReference>
<evidence type="ECO:0000256" key="2">
    <source>
        <dbReference type="ARBA" id="ARBA00022877"/>
    </source>
</evidence>
<dbReference type="Proteomes" id="UP000486847">
    <property type="component" value="Unassembled WGS sequence"/>
</dbReference>
<dbReference type="HAMAP" id="MF_01296">
    <property type="entry name" value="Tagatose_aldol_GatZ"/>
    <property type="match status" value="1"/>
</dbReference>
<reference evidence="8" key="9">
    <citation type="submission" date="2021-03" db="EMBL/GenBank/DDBJ databases">
        <authorList>
            <consortium name="NCBI Pathogen Detection Project"/>
        </authorList>
    </citation>
    <scope>NUCLEOTIDE SEQUENCE</scope>
    <source>
        <strain evidence="8">ST-87-5</strain>
    </source>
</reference>
<reference evidence="10 21" key="5">
    <citation type="submission" date="2019-10" db="EMBL/GenBank/DDBJ databases">
        <title>Comparative genomic analysis of antimicrobial resistant Escherichia coli of diverse origin.</title>
        <authorList>
            <person name="Ghatak S."/>
            <person name="Milton A.P."/>
            <person name="Rhetso K."/>
            <person name="Purkait D."/>
            <person name="Das S."/>
            <person name="Puro K.-U."/>
            <person name="Shakuntala I."/>
            <person name="Sen A."/>
            <person name="Sanjukta R."/>
            <person name="Priya G.B."/>
            <person name="Mawlong M."/>
            <person name="Lyngdoh V."/>
            <person name="Rynghang J."/>
            <person name="Mawphlang B.L."/>
        </authorList>
    </citation>
    <scope>NUCLEOTIDE SEQUENCE [LARGE SCALE GENOMIC DNA]</scope>
    <source>
        <strain evidence="10 21">SE161</strain>
    </source>
</reference>
<comment type="subunit">
    <text evidence="5 7">Forms a complex with GatY.</text>
</comment>
<keyword evidence="14" id="KW-0418">Kinase</keyword>
<reference evidence="9" key="8">
    <citation type="submission" date="2020-06" db="EMBL/GenBank/DDBJ databases">
        <title>REHAB project genomes.</title>
        <authorList>
            <person name="Shaw L.P."/>
        </authorList>
    </citation>
    <scope>NUCLEOTIDE SEQUENCE</scope>
    <source>
        <strain evidence="9">RHBSTW-00474</strain>
    </source>
</reference>
<evidence type="ECO:0000256" key="3">
    <source>
        <dbReference type="ARBA" id="ARBA00056284"/>
    </source>
</evidence>
<keyword evidence="12" id="KW-0456">Lyase</keyword>
<dbReference type="Gene3D" id="1.10.400.20">
    <property type="entry name" value="putative tagatose 6-phosphate kinase domain like"/>
    <property type="match status" value="1"/>
</dbReference>
<gene>
    <name evidence="7 12" type="primary">gatZ</name>
    <name evidence="15" type="ORF">C9160_09915</name>
    <name evidence="13" type="ORF">CG702_13205</name>
    <name evidence="10" type="ORF">F9B07_18090</name>
    <name evidence="12" type="ORF">G3V95_15910</name>
    <name evidence="11" type="ORF">GQM21_12945</name>
    <name evidence="9" type="ORF">HV209_10010</name>
    <name evidence="8" type="ORF">J5U05_002903</name>
    <name evidence="14" type="ORF">SAMEA3752557_00412</name>
</gene>
<dbReference type="Proteomes" id="UP000264870">
    <property type="component" value="Unassembled WGS sequence"/>
</dbReference>
<dbReference type="Pfam" id="PF08013">
    <property type="entry name" value="GatZ_KbaZ-like"/>
    <property type="match status" value="1"/>
</dbReference>
<dbReference type="GO" id="GO:0016829">
    <property type="term" value="F:lyase activity"/>
    <property type="evidence" value="ECO:0007669"/>
    <property type="project" value="UniProtKB-KW"/>
</dbReference>
<dbReference type="Proteomes" id="UP000622722">
    <property type="component" value="Unassembled WGS sequence"/>
</dbReference>
<reference evidence="13 17" key="1">
    <citation type="submission" date="2017-07" db="EMBL/GenBank/DDBJ databases">
        <authorList>
            <person name="Zhi S."/>
            <person name="Banting G."/>
            <person name="Neumann N."/>
        </authorList>
    </citation>
    <scope>NUCLEOTIDE SEQUENCE [LARGE SCALE GENOMIC DNA]</scope>
    <source>
        <strain evidence="13 17">WW41</strain>
    </source>
</reference>
<dbReference type="InterPro" id="IPR023436">
    <property type="entry name" value="TagBP_ald_GatZ"/>
</dbReference>
<accession>A0A061KIV8</accession>